<dbReference type="InterPro" id="IPR001100">
    <property type="entry name" value="Pyr_nuc-diS_OxRdtase"/>
</dbReference>
<comment type="similarity">
    <text evidence="1 14">Belongs to the class-I pyridine nucleotide-disulfide oxidoreductase family.</text>
</comment>
<dbReference type="Gene3D" id="3.50.50.60">
    <property type="entry name" value="FAD/NAD(P)-binding domain"/>
    <property type="match status" value="2"/>
</dbReference>
<name>A0A371RIM4_9PROT</name>
<evidence type="ECO:0000313" key="18">
    <source>
        <dbReference type="Proteomes" id="UP000264589"/>
    </source>
</evidence>
<evidence type="ECO:0000256" key="5">
    <source>
        <dbReference type="ARBA" id="ARBA00022827"/>
    </source>
</evidence>
<comment type="catalytic activity">
    <reaction evidence="10 14">
        <text>N(6)-[(R)-dihydrolipoyl]-L-lysyl-[protein] + NAD(+) = N(6)-[(R)-lipoyl]-L-lysyl-[protein] + NADH + H(+)</text>
        <dbReference type="Rhea" id="RHEA:15045"/>
        <dbReference type="Rhea" id="RHEA-COMP:10474"/>
        <dbReference type="Rhea" id="RHEA-COMP:10475"/>
        <dbReference type="ChEBI" id="CHEBI:15378"/>
        <dbReference type="ChEBI" id="CHEBI:57540"/>
        <dbReference type="ChEBI" id="CHEBI:57945"/>
        <dbReference type="ChEBI" id="CHEBI:83099"/>
        <dbReference type="ChEBI" id="CHEBI:83100"/>
        <dbReference type="EC" id="1.8.1.4"/>
    </reaction>
</comment>
<keyword evidence="8" id="KW-1015">Disulfide bond</keyword>
<comment type="miscellaneous">
    <text evidence="14">The active site is a redox-active disulfide bond.</text>
</comment>
<reference evidence="17 18" key="1">
    <citation type="submission" date="2018-08" db="EMBL/GenBank/DDBJ databases">
        <title>Parvularcula sp. SM1705, isolated from surface water of the South Sea China.</title>
        <authorList>
            <person name="Sun L."/>
        </authorList>
    </citation>
    <scope>NUCLEOTIDE SEQUENCE [LARGE SCALE GENOMIC DNA]</scope>
    <source>
        <strain evidence="17 18">SM1705</strain>
    </source>
</reference>
<evidence type="ECO:0000256" key="2">
    <source>
        <dbReference type="ARBA" id="ARBA00012608"/>
    </source>
</evidence>
<dbReference type="AlphaFoldDB" id="A0A371RIM4"/>
<feature type="binding site" evidence="12">
    <location>
        <begin position="147"/>
        <end position="149"/>
    </location>
    <ligand>
        <name>FAD</name>
        <dbReference type="ChEBI" id="CHEBI:57692"/>
    </ligand>
</feature>
<dbReference type="EC" id="1.8.1.4" evidence="2 14"/>
<sequence length="462" mass="48697">MPNPITTNVLVIGGGPGGYVAGIRAGQLGLDTMLVDDGPLGGCCLNVGCIPSKAMIHAAEEFHKISHMQEGSQIGITTVAPALDLAQTVKWKDGIVGRLNKGVAGLLKKAGVETMRGWATFIDGKTVRVKTEDGHQDIRAKNIIIATGSSSVELPFMPFGGDILSSTTALDLQAVPETLAVVGGGYIGMELGMAMAKLGAKVTVVEATDGIMPSYDRDLVKPVLGRMKELGIELHLGTLAKGYENGRLAVEVDGKASHIEAAKVLVTVGRRPRTDGWGLEELDLAMDGPFLKIDERCRTSMTGVWAIGDVTGNPMLAHRAMAQGEMVAEIISGENRAWDKRAIPEICFTDPEVVQVGIGEARAKELGIDVRVGVFPFLANGRAMTMENETGFVKATARADNHVILGFQAVGADVSELSAQFSTAIEMGARLEDVAGTIHAHPTKSEGVQEAALKALGHALHI</sequence>
<evidence type="ECO:0000256" key="6">
    <source>
        <dbReference type="ARBA" id="ARBA00023002"/>
    </source>
</evidence>
<evidence type="ECO:0000256" key="4">
    <source>
        <dbReference type="ARBA" id="ARBA00022630"/>
    </source>
</evidence>
<feature type="disulfide bond" description="Redox-active" evidence="13">
    <location>
        <begin position="44"/>
        <end position="49"/>
    </location>
</feature>
<evidence type="ECO:0000256" key="1">
    <source>
        <dbReference type="ARBA" id="ARBA00007532"/>
    </source>
</evidence>
<evidence type="ECO:0000256" key="8">
    <source>
        <dbReference type="ARBA" id="ARBA00023157"/>
    </source>
</evidence>
<evidence type="ECO:0000256" key="9">
    <source>
        <dbReference type="ARBA" id="ARBA00023284"/>
    </source>
</evidence>
<keyword evidence="6 14" id="KW-0560">Oxidoreductase</keyword>
<dbReference type="PANTHER" id="PTHR22912:SF160">
    <property type="entry name" value="DIHYDROLIPOYL DEHYDROGENASE"/>
    <property type="match status" value="1"/>
</dbReference>
<evidence type="ECO:0000313" key="17">
    <source>
        <dbReference type="EMBL" id="RFB05278.1"/>
    </source>
</evidence>
<keyword evidence="12" id="KW-0547">Nucleotide-binding</keyword>
<dbReference type="OrthoDB" id="9776382at2"/>
<dbReference type="Pfam" id="PF02852">
    <property type="entry name" value="Pyr_redox_dim"/>
    <property type="match status" value="1"/>
</dbReference>
<feature type="binding site" evidence="12">
    <location>
        <begin position="315"/>
        <end position="318"/>
    </location>
    <ligand>
        <name>FAD</name>
        <dbReference type="ChEBI" id="CHEBI:57692"/>
    </ligand>
</feature>
<dbReference type="Proteomes" id="UP000264589">
    <property type="component" value="Unassembled WGS sequence"/>
</dbReference>
<dbReference type="GO" id="GO:0004148">
    <property type="term" value="F:dihydrolipoyl dehydrogenase (NADH) activity"/>
    <property type="evidence" value="ECO:0007669"/>
    <property type="project" value="UniProtKB-EC"/>
</dbReference>
<evidence type="ECO:0000256" key="7">
    <source>
        <dbReference type="ARBA" id="ARBA00023027"/>
    </source>
</evidence>
<dbReference type="GO" id="GO:0050660">
    <property type="term" value="F:flavin adenine dinucleotide binding"/>
    <property type="evidence" value="ECO:0007669"/>
    <property type="project" value="InterPro"/>
</dbReference>
<dbReference type="PANTHER" id="PTHR22912">
    <property type="entry name" value="DISULFIDE OXIDOREDUCTASE"/>
    <property type="match status" value="1"/>
</dbReference>
<dbReference type="Pfam" id="PF07992">
    <property type="entry name" value="Pyr_redox_2"/>
    <property type="match status" value="1"/>
</dbReference>
<dbReference type="InterPro" id="IPR036188">
    <property type="entry name" value="FAD/NAD-bd_sf"/>
</dbReference>
<dbReference type="InterPro" id="IPR004099">
    <property type="entry name" value="Pyr_nucl-diS_OxRdtase_dimer"/>
</dbReference>
<feature type="binding site" evidence="12">
    <location>
        <begin position="183"/>
        <end position="190"/>
    </location>
    <ligand>
        <name>NAD(+)</name>
        <dbReference type="ChEBI" id="CHEBI:57540"/>
    </ligand>
</feature>
<evidence type="ECO:0000256" key="3">
    <source>
        <dbReference type="ARBA" id="ARBA00016961"/>
    </source>
</evidence>
<evidence type="ECO:0000256" key="14">
    <source>
        <dbReference type="RuleBase" id="RU003692"/>
    </source>
</evidence>
<dbReference type="InterPro" id="IPR016156">
    <property type="entry name" value="FAD/NAD-linked_Rdtase_dimer_sf"/>
</dbReference>
<dbReference type="PROSITE" id="PS00076">
    <property type="entry name" value="PYRIDINE_REDOX_1"/>
    <property type="match status" value="1"/>
</dbReference>
<feature type="binding site" evidence="12">
    <location>
        <position position="53"/>
    </location>
    <ligand>
        <name>FAD</name>
        <dbReference type="ChEBI" id="CHEBI:57692"/>
    </ligand>
</feature>
<dbReference type="GO" id="GO:0006103">
    <property type="term" value="P:2-oxoglutarate metabolic process"/>
    <property type="evidence" value="ECO:0007669"/>
    <property type="project" value="TreeGrafter"/>
</dbReference>
<evidence type="ECO:0000259" key="15">
    <source>
        <dbReference type="Pfam" id="PF02852"/>
    </source>
</evidence>
<keyword evidence="5 12" id="KW-0274">FAD</keyword>
<dbReference type="InterPro" id="IPR006258">
    <property type="entry name" value="Lipoamide_DH"/>
</dbReference>
<protein>
    <recommendedName>
        <fullName evidence="3 14">Dihydrolipoyl dehydrogenase</fullName>
        <ecNumber evidence="2 14">1.8.1.4</ecNumber>
    </recommendedName>
</protein>
<keyword evidence="7 12" id="KW-0520">NAD</keyword>
<evidence type="ECO:0000256" key="13">
    <source>
        <dbReference type="PIRSR" id="PIRSR000350-4"/>
    </source>
</evidence>
<evidence type="ECO:0000256" key="11">
    <source>
        <dbReference type="PIRSR" id="PIRSR000350-2"/>
    </source>
</evidence>
<keyword evidence="9 14" id="KW-0676">Redox-active center</keyword>
<dbReference type="FunFam" id="3.30.390.30:FF:000001">
    <property type="entry name" value="Dihydrolipoyl dehydrogenase"/>
    <property type="match status" value="1"/>
</dbReference>
<dbReference type="InterPro" id="IPR012999">
    <property type="entry name" value="Pyr_OxRdtase_I_AS"/>
</dbReference>
<dbReference type="PIRSF" id="PIRSF000350">
    <property type="entry name" value="Mercury_reductase_MerA"/>
    <property type="match status" value="1"/>
</dbReference>
<dbReference type="InterPro" id="IPR023753">
    <property type="entry name" value="FAD/NAD-binding_dom"/>
</dbReference>
<dbReference type="Gene3D" id="3.30.390.30">
    <property type="match status" value="1"/>
</dbReference>
<comment type="caution">
    <text evidence="17">The sequence shown here is derived from an EMBL/GenBank/DDBJ whole genome shotgun (WGS) entry which is preliminary data.</text>
</comment>
<feature type="domain" description="Pyridine nucleotide-disulphide oxidoreductase dimerisation" evidence="15">
    <location>
        <begin position="343"/>
        <end position="452"/>
    </location>
</feature>
<dbReference type="PRINTS" id="PR00411">
    <property type="entry name" value="PNDRDTASEI"/>
</dbReference>
<dbReference type="InterPro" id="IPR050151">
    <property type="entry name" value="Class-I_Pyr_Nuc-Dis_Oxidored"/>
</dbReference>
<feature type="active site" description="Proton acceptor" evidence="11">
    <location>
        <position position="441"/>
    </location>
</feature>
<feature type="domain" description="FAD/NAD(P)-binding" evidence="16">
    <location>
        <begin position="8"/>
        <end position="324"/>
    </location>
</feature>
<keyword evidence="4 14" id="KW-0285">Flavoprotein</keyword>
<dbReference type="PRINTS" id="PR00368">
    <property type="entry name" value="FADPNR"/>
</dbReference>
<organism evidence="17 18">
    <name type="scientific">Parvularcula marina</name>
    <dbReference type="NCBI Taxonomy" id="2292771"/>
    <lineage>
        <taxon>Bacteria</taxon>
        <taxon>Pseudomonadati</taxon>
        <taxon>Pseudomonadota</taxon>
        <taxon>Alphaproteobacteria</taxon>
        <taxon>Parvularculales</taxon>
        <taxon>Parvularculaceae</taxon>
        <taxon>Parvularcula</taxon>
    </lineage>
</organism>
<feature type="binding site" evidence="12">
    <location>
        <position position="309"/>
    </location>
    <ligand>
        <name>FAD</name>
        <dbReference type="ChEBI" id="CHEBI:57692"/>
    </ligand>
</feature>
<proteinExistence type="inferred from homology"/>
<dbReference type="NCBIfam" id="TIGR01350">
    <property type="entry name" value="lipoamide_DH"/>
    <property type="match status" value="1"/>
</dbReference>
<dbReference type="EMBL" id="QUQO01000001">
    <property type="protein sequence ID" value="RFB05278.1"/>
    <property type="molecule type" value="Genomic_DNA"/>
</dbReference>
<dbReference type="SUPFAM" id="SSF51905">
    <property type="entry name" value="FAD/NAD(P)-binding domain"/>
    <property type="match status" value="1"/>
</dbReference>
<feature type="binding site" evidence="12">
    <location>
        <position position="269"/>
    </location>
    <ligand>
        <name>NAD(+)</name>
        <dbReference type="ChEBI" id="CHEBI:57540"/>
    </ligand>
</feature>
<evidence type="ECO:0000259" key="16">
    <source>
        <dbReference type="Pfam" id="PF07992"/>
    </source>
</evidence>
<dbReference type="InParanoid" id="A0A371RIM4"/>
<gene>
    <name evidence="17" type="primary">lpdA</name>
    <name evidence="17" type="ORF">DX908_08415</name>
</gene>
<evidence type="ECO:0000256" key="12">
    <source>
        <dbReference type="PIRSR" id="PIRSR000350-3"/>
    </source>
</evidence>
<keyword evidence="18" id="KW-1185">Reference proteome</keyword>
<evidence type="ECO:0000256" key="10">
    <source>
        <dbReference type="ARBA" id="ARBA00049187"/>
    </source>
</evidence>
<feature type="binding site" evidence="12">
    <location>
        <position position="206"/>
    </location>
    <ligand>
        <name>NAD(+)</name>
        <dbReference type="ChEBI" id="CHEBI:57540"/>
    </ligand>
</feature>
<accession>A0A371RIM4</accession>
<comment type="cofactor">
    <cofactor evidence="12 14">
        <name>FAD</name>
        <dbReference type="ChEBI" id="CHEBI:57692"/>
    </cofactor>
    <text evidence="12 14">Binds 1 FAD per subunit.</text>
</comment>
<dbReference type="SUPFAM" id="SSF55424">
    <property type="entry name" value="FAD/NAD-linked reductases, dimerisation (C-terminal) domain"/>
    <property type="match status" value="1"/>
</dbReference>
<dbReference type="RefSeq" id="WP_116391910.1">
    <property type="nucleotide sequence ID" value="NZ_QUQO01000001.1"/>
</dbReference>